<reference evidence="1 2" key="1">
    <citation type="submission" date="2016-10" db="EMBL/GenBank/DDBJ databases">
        <title>Genome sequence of the basidiomycete white-rot fungus Trametes pubescens.</title>
        <authorList>
            <person name="Makela M.R."/>
            <person name="Granchi Z."/>
            <person name="Peng M."/>
            <person name="De Vries R.P."/>
            <person name="Grigoriev I."/>
            <person name="Riley R."/>
            <person name="Hilden K."/>
        </authorList>
    </citation>
    <scope>NUCLEOTIDE SEQUENCE [LARGE SCALE GENOMIC DNA]</scope>
    <source>
        <strain evidence="1 2">FBCC735</strain>
    </source>
</reference>
<keyword evidence="2" id="KW-1185">Reference proteome</keyword>
<accession>A0A1M2V4X0</accession>
<name>A0A1M2V4X0_TRAPU</name>
<organism evidence="1 2">
    <name type="scientific">Trametes pubescens</name>
    <name type="common">White-rot fungus</name>
    <dbReference type="NCBI Taxonomy" id="154538"/>
    <lineage>
        <taxon>Eukaryota</taxon>
        <taxon>Fungi</taxon>
        <taxon>Dikarya</taxon>
        <taxon>Basidiomycota</taxon>
        <taxon>Agaricomycotina</taxon>
        <taxon>Agaricomycetes</taxon>
        <taxon>Polyporales</taxon>
        <taxon>Polyporaceae</taxon>
        <taxon>Trametes</taxon>
    </lineage>
</organism>
<sequence length="116" mass="12749">MTNHAVSEPQEGHATAMRYTSAASAISDTLREIIVTVGSGCDDVREVERAHQPGDLQFVLGVCVGVVVRDRERAATVVVELLQIRTPSEHGWSDMRNTRSGVHDTGTLAYLVWAWF</sequence>
<evidence type="ECO:0000313" key="1">
    <source>
        <dbReference type="EMBL" id="OJT02577.1"/>
    </source>
</evidence>
<dbReference type="Proteomes" id="UP000184267">
    <property type="component" value="Unassembled WGS sequence"/>
</dbReference>
<dbReference type="AlphaFoldDB" id="A0A1M2V4X0"/>
<gene>
    <name evidence="1" type="ORF">TRAPUB_6899</name>
</gene>
<evidence type="ECO:0000313" key="2">
    <source>
        <dbReference type="Proteomes" id="UP000184267"/>
    </source>
</evidence>
<proteinExistence type="predicted"/>
<protein>
    <submittedName>
        <fullName evidence="1">Uncharacterized protein</fullName>
    </submittedName>
</protein>
<dbReference type="EMBL" id="MNAD01001662">
    <property type="protein sequence ID" value="OJT02577.1"/>
    <property type="molecule type" value="Genomic_DNA"/>
</dbReference>
<comment type="caution">
    <text evidence="1">The sequence shown here is derived from an EMBL/GenBank/DDBJ whole genome shotgun (WGS) entry which is preliminary data.</text>
</comment>